<name>A0ABW4XN47_9GAMM</name>
<accession>A0ABW4XN47</accession>
<feature type="domain" description="2Fe-2S ferredoxin-type" evidence="2">
    <location>
        <begin position="29"/>
        <end position="85"/>
    </location>
</feature>
<sequence>MSESSTALKIDTLFLAEAAADSTSKYAPTLLQQMEAEGVEVAYQCREGYCGRCRCKKLSGEVTYQSPPIAWVNPDEVLPCCCVAKTDVVIELT</sequence>
<dbReference type="SUPFAM" id="SSF54292">
    <property type="entry name" value="2Fe-2S ferredoxin-like"/>
    <property type="match status" value="1"/>
</dbReference>
<dbReference type="InterPro" id="IPR001041">
    <property type="entry name" value="2Fe-2S_ferredoxin-type"/>
</dbReference>
<dbReference type="NCBIfam" id="NF007985">
    <property type="entry name" value="PRK10713.1"/>
    <property type="match status" value="1"/>
</dbReference>
<keyword evidence="1" id="KW-0830">Ubiquinone</keyword>
<keyword evidence="4" id="KW-1185">Reference proteome</keyword>
<organism evidence="3 4">
    <name type="scientific">Corallincola platygyrae</name>
    <dbReference type="NCBI Taxonomy" id="1193278"/>
    <lineage>
        <taxon>Bacteria</taxon>
        <taxon>Pseudomonadati</taxon>
        <taxon>Pseudomonadota</taxon>
        <taxon>Gammaproteobacteria</taxon>
        <taxon>Alteromonadales</taxon>
        <taxon>Psychromonadaceae</taxon>
        <taxon>Corallincola</taxon>
    </lineage>
</organism>
<dbReference type="CDD" id="cd00207">
    <property type="entry name" value="fer2"/>
    <property type="match status" value="1"/>
</dbReference>
<gene>
    <name evidence="3" type="primary">yfaE</name>
    <name evidence="3" type="ORF">ACFSJ3_10780</name>
</gene>
<dbReference type="Proteomes" id="UP001597380">
    <property type="component" value="Unassembled WGS sequence"/>
</dbReference>
<evidence type="ECO:0000256" key="1">
    <source>
        <dbReference type="ARBA" id="ARBA00023075"/>
    </source>
</evidence>
<dbReference type="InterPro" id="IPR012675">
    <property type="entry name" value="Beta-grasp_dom_sf"/>
</dbReference>
<dbReference type="InterPro" id="IPR036010">
    <property type="entry name" value="2Fe-2S_ferredoxin-like_sf"/>
</dbReference>
<dbReference type="Pfam" id="PF00111">
    <property type="entry name" value="Fer2"/>
    <property type="match status" value="1"/>
</dbReference>
<protein>
    <submittedName>
        <fullName evidence="3">Class I ribonucleotide reductase maintenance protein YfaE</fullName>
    </submittedName>
</protein>
<reference evidence="4" key="1">
    <citation type="journal article" date="2019" name="Int. J. Syst. Evol. Microbiol.">
        <title>The Global Catalogue of Microorganisms (GCM) 10K type strain sequencing project: providing services to taxonomists for standard genome sequencing and annotation.</title>
        <authorList>
            <consortium name="The Broad Institute Genomics Platform"/>
            <consortium name="The Broad Institute Genome Sequencing Center for Infectious Disease"/>
            <person name="Wu L."/>
            <person name="Ma J."/>
        </authorList>
    </citation>
    <scope>NUCLEOTIDE SEQUENCE [LARGE SCALE GENOMIC DNA]</scope>
    <source>
        <strain evidence="4">CGMCC 1.10992</strain>
    </source>
</reference>
<dbReference type="EMBL" id="JBHUHT010000012">
    <property type="protein sequence ID" value="MFD2096470.1"/>
    <property type="molecule type" value="Genomic_DNA"/>
</dbReference>
<dbReference type="RefSeq" id="WP_345339145.1">
    <property type="nucleotide sequence ID" value="NZ_BAABLI010000008.1"/>
</dbReference>
<evidence type="ECO:0000259" key="2">
    <source>
        <dbReference type="Pfam" id="PF00111"/>
    </source>
</evidence>
<evidence type="ECO:0000313" key="3">
    <source>
        <dbReference type="EMBL" id="MFD2096470.1"/>
    </source>
</evidence>
<evidence type="ECO:0000313" key="4">
    <source>
        <dbReference type="Proteomes" id="UP001597380"/>
    </source>
</evidence>
<comment type="caution">
    <text evidence="3">The sequence shown here is derived from an EMBL/GenBank/DDBJ whole genome shotgun (WGS) entry which is preliminary data.</text>
</comment>
<proteinExistence type="predicted"/>
<dbReference type="Gene3D" id="3.10.20.30">
    <property type="match status" value="1"/>
</dbReference>